<accession>A0ABS8YQC5</accession>
<dbReference type="RefSeq" id="WP_233698919.1">
    <property type="nucleotide sequence ID" value="NZ_JAJNBZ010000035.1"/>
</dbReference>
<feature type="transmembrane region" description="Helical" evidence="7">
    <location>
        <begin position="37"/>
        <end position="60"/>
    </location>
</feature>
<evidence type="ECO:0000259" key="8">
    <source>
        <dbReference type="PROSITE" id="PS50850"/>
    </source>
</evidence>
<evidence type="ECO:0000256" key="1">
    <source>
        <dbReference type="ARBA" id="ARBA00004651"/>
    </source>
</evidence>
<keyword evidence="6 7" id="KW-0472">Membrane</keyword>
<name>A0ABS8YQC5_9BACL</name>
<evidence type="ECO:0000256" key="7">
    <source>
        <dbReference type="SAM" id="Phobius"/>
    </source>
</evidence>
<dbReference type="PROSITE" id="PS50850">
    <property type="entry name" value="MFS"/>
    <property type="match status" value="1"/>
</dbReference>
<keyword evidence="3" id="KW-1003">Cell membrane</keyword>
<feature type="transmembrane region" description="Helical" evidence="7">
    <location>
        <begin position="133"/>
        <end position="150"/>
    </location>
</feature>
<protein>
    <recommendedName>
        <fullName evidence="8">Major facilitator superfamily (MFS) profile domain-containing protein</fullName>
    </recommendedName>
</protein>
<dbReference type="InterPro" id="IPR020846">
    <property type="entry name" value="MFS_dom"/>
</dbReference>
<evidence type="ECO:0000313" key="9">
    <source>
        <dbReference type="EMBL" id="MCE5172825.1"/>
    </source>
</evidence>
<dbReference type="PANTHER" id="PTHR43124">
    <property type="entry name" value="PURINE EFFLUX PUMP PBUE"/>
    <property type="match status" value="1"/>
</dbReference>
<dbReference type="InterPro" id="IPR050189">
    <property type="entry name" value="MFS_Efflux_Transporters"/>
</dbReference>
<evidence type="ECO:0000256" key="5">
    <source>
        <dbReference type="ARBA" id="ARBA00022989"/>
    </source>
</evidence>
<evidence type="ECO:0000256" key="6">
    <source>
        <dbReference type="ARBA" id="ARBA00023136"/>
    </source>
</evidence>
<feature type="transmembrane region" description="Helical" evidence="7">
    <location>
        <begin position="80"/>
        <end position="99"/>
    </location>
</feature>
<dbReference type="EMBL" id="JAJNBZ010000035">
    <property type="protein sequence ID" value="MCE5172825.1"/>
    <property type="molecule type" value="Genomic_DNA"/>
</dbReference>
<feature type="domain" description="Major facilitator superfamily (MFS) profile" evidence="8">
    <location>
        <begin position="45"/>
        <end position="241"/>
    </location>
</feature>
<keyword evidence="4 7" id="KW-0812">Transmembrane</keyword>
<reference evidence="9 10" key="1">
    <citation type="submission" date="2021-11" db="EMBL/GenBank/DDBJ databases">
        <title>Draft genome sequence of Paenibacillus profundus YoMME, a new Gram-positive bacteria with exoelectrogenic properties.</title>
        <authorList>
            <person name="Hubenova Y."/>
            <person name="Hubenova E."/>
            <person name="Manasiev Y."/>
            <person name="Peykov S."/>
            <person name="Mitov M."/>
        </authorList>
    </citation>
    <scope>NUCLEOTIDE SEQUENCE [LARGE SCALE GENOMIC DNA]</scope>
    <source>
        <strain evidence="9 10">YoMME</strain>
    </source>
</reference>
<gene>
    <name evidence="9" type="ORF">LQV63_26505</name>
</gene>
<comment type="subcellular location">
    <subcellularLocation>
        <location evidence="1">Cell membrane</location>
        <topology evidence="1">Multi-pass membrane protein</topology>
    </subcellularLocation>
</comment>
<evidence type="ECO:0000256" key="4">
    <source>
        <dbReference type="ARBA" id="ARBA00022692"/>
    </source>
</evidence>
<dbReference type="Proteomes" id="UP001199916">
    <property type="component" value="Unassembled WGS sequence"/>
</dbReference>
<dbReference type="PANTHER" id="PTHR43124:SF8">
    <property type="entry name" value="INNER MEMBRANE TRANSPORT PROTEIN YDHP"/>
    <property type="match status" value="1"/>
</dbReference>
<organism evidence="9 10">
    <name type="scientific">Paenibacillus profundus</name>
    <dbReference type="NCBI Taxonomy" id="1173085"/>
    <lineage>
        <taxon>Bacteria</taxon>
        <taxon>Bacillati</taxon>
        <taxon>Bacillota</taxon>
        <taxon>Bacilli</taxon>
        <taxon>Bacillales</taxon>
        <taxon>Paenibacillaceae</taxon>
        <taxon>Paenibacillus</taxon>
    </lineage>
</organism>
<sequence length="241" mass="26138">MRDHRGAEIRIPVCERTSSATIPKGLKGTRSSLQKQIGLLANTRIIIALFIPALSIGATYTVYTYLTPLLQEVFSVPDRYISLVFLLYGVVSVFSTLIGGKLAARNGIGKLRYVFLIQAAILASLYASSHSIVAGLISISFIALVVYTMNSTMQLYFIDLADKHFPSAKDLASSLTPVSVNVGIAIGSALGGFVTTNMELIDVSWVGGIVAIAASLLTYISYRLDHKALLPHEKEVLFIRR</sequence>
<proteinExistence type="predicted"/>
<feature type="transmembrane region" description="Helical" evidence="7">
    <location>
        <begin position="171"/>
        <end position="191"/>
    </location>
</feature>
<keyword evidence="2" id="KW-0813">Transport</keyword>
<dbReference type="SUPFAM" id="SSF103473">
    <property type="entry name" value="MFS general substrate transporter"/>
    <property type="match status" value="1"/>
</dbReference>
<keyword evidence="5 7" id="KW-1133">Transmembrane helix</keyword>
<evidence type="ECO:0000256" key="2">
    <source>
        <dbReference type="ARBA" id="ARBA00022448"/>
    </source>
</evidence>
<comment type="caution">
    <text evidence="9">The sequence shown here is derived from an EMBL/GenBank/DDBJ whole genome shotgun (WGS) entry which is preliminary data.</text>
</comment>
<evidence type="ECO:0000313" key="10">
    <source>
        <dbReference type="Proteomes" id="UP001199916"/>
    </source>
</evidence>
<feature type="transmembrane region" description="Helical" evidence="7">
    <location>
        <begin position="203"/>
        <end position="222"/>
    </location>
</feature>
<keyword evidence="10" id="KW-1185">Reference proteome</keyword>
<dbReference type="InterPro" id="IPR036259">
    <property type="entry name" value="MFS_trans_sf"/>
</dbReference>
<dbReference type="Gene3D" id="1.20.1250.20">
    <property type="entry name" value="MFS general substrate transporter like domains"/>
    <property type="match status" value="1"/>
</dbReference>
<evidence type="ECO:0000256" key="3">
    <source>
        <dbReference type="ARBA" id="ARBA00022475"/>
    </source>
</evidence>